<dbReference type="Pfam" id="PF00140">
    <property type="entry name" value="Sigma70_r1_2"/>
    <property type="match status" value="1"/>
</dbReference>
<dbReference type="PANTHER" id="PTHR30603:SF60">
    <property type="entry name" value="RNA POLYMERASE SIGMA FACTOR RPOD"/>
    <property type="match status" value="1"/>
</dbReference>
<comment type="similarity">
    <text evidence="1">Belongs to the sigma-70 factor family.</text>
</comment>
<dbReference type="InterPro" id="IPR007630">
    <property type="entry name" value="RNA_pol_sigma70_r4"/>
</dbReference>
<dbReference type="PROSITE" id="PS00716">
    <property type="entry name" value="SIGMA70_2"/>
    <property type="match status" value="1"/>
</dbReference>
<dbReference type="InterPro" id="IPR007627">
    <property type="entry name" value="RNA_pol_sigma70_r2"/>
</dbReference>
<organism evidence="8 9">
    <name type="scientific">Gemmata algarum</name>
    <dbReference type="NCBI Taxonomy" id="2975278"/>
    <lineage>
        <taxon>Bacteria</taxon>
        <taxon>Pseudomonadati</taxon>
        <taxon>Planctomycetota</taxon>
        <taxon>Planctomycetia</taxon>
        <taxon>Gemmatales</taxon>
        <taxon>Gemmataceae</taxon>
        <taxon>Gemmata</taxon>
    </lineage>
</organism>
<gene>
    <name evidence="8" type="ORF">R5W23_002856</name>
</gene>
<dbReference type="NCBIfam" id="TIGR02937">
    <property type="entry name" value="sigma70-ECF"/>
    <property type="match status" value="1"/>
</dbReference>
<dbReference type="InterPro" id="IPR036388">
    <property type="entry name" value="WH-like_DNA-bd_sf"/>
</dbReference>
<dbReference type="InterPro" id="IPR000943">
    <property type="entry name" value="RNA_pol_sigma70"/>
</dbReference>
<keyword evidence="9" id="KW-1185">Reference proteome</keyword>
<dbReference type="RefSeq" id="WP_320687964.1">
    <property type="nucleotide sequence ID" value="NZ_JAXBLV010000197.1"/>
</dbReference>
<dbReference type="EMBL" id="JAXBLV010000197">
    <property type="protein sequence ID" value="MDY3561578.1"/>
    <property type="molecule type" value="Genomic_DNA"/>
</dbReference>
<sequence length="520" mass="59124">MNRMTHNDGFTDRPDDETREDLDEKAQARDEDDDDLADESDEDEDTALEPVRGDEEGAAEDEYASGPDDALGLYLRQMGSIPLLNREKELALAKRLEHHRNRFRAAALLCPRLLDRAREKFEQIAAGQTPIDPNIDAYSSADLRLTRAQIHARLATDLPTLGVLLQQDAEVFAAGARDEYRGSRSDWQRDRFLRLAKCRRLVHELSPRTEILERWTDELNDLADELKHLAIAHAAASPADRARLGRQLRDAECRACMTADELAALVRVLRKRRLAYQAVRKELAEANLRLVVSIAKNYRNRGLPFSDLIQEGNRGLMRAVDKYEWRLEFKFGTYATWWVRQGITRALHDNARTVRVPCHQISLLSRMEKLRGELTVATGREPTSEELAEALGVKPEEARSLRIVGRHPVSLNDSVGGDGERALEDFLSDTHISPPGEHVDANLLKERIGEVLKSLAPREREVIEMRFGLKDGTPKTLDEVAKQYGITRERIRQIEARGLLKLRQPTRSCRLEEFADADEE</sequence>
<evidence type="ECO:0000256" key="1">
    <source>
        <dbReference type="ARBA" id="ARBA00007788"/>
    </source>
</evidence>
<feature type="region of interest" description="Disordered" evidence="6">
    <location>
        <begin position="1"/>
        <end position="67"/>
    </location>
</feature>
<feature type="compositionally biased region" description="Basic and acidic residues" evidence="6">
    <location>
        <begin position="1"/>
        <end position="13"/>
    </location>
</feature>
<dbReference type="Proteomes" id="UP001272242">
    <property type="component" value="Unassembled WGS sequence"/>
</dbReference>
<proteinExistence type="inferred from homology"/>
<dbReference type="Gene3D" id="1.10.10.10">
    <property type="entry name" value="Winged helix-like DNA-binding domain superfamily/Winged helix DNA-binding domain"/>
    <property type="match status" value="2"/>
</dbReference>
<dbReference type="Gene3D" id="1.20.120.1810">
    <property type="match status" value="1"/>
</dbReference>
<dbReference type="SUPFAM" id="SSF88946">
    <property type="entry name" value="Sigma2 domain of RNA polymerase sigma factors"/>
    <property type="match status" value="1"/>
</dbReference>
<dbReference type="InterPro" id="IPR009042">
    <property type="entry name" value="RNA_pol_sigma70_r1_2"/>
</dbReference>
<evidence type="ECO:0000256" key="4">
    <source>
        <dbReference type="ARBA" id="ARBA00023125"/>
    </source>
</evidence>
<dbReference type="Pfam" id="PF04542">
    <property type="entry name" value="Sigma70_r2"/>
    <property type="match status" value="1"/>
</dbReference>
<keyword evidence="2" id="KW-0805">Transcription regulation</keyword>
<accession>A0ABU5F362</accession>
<dbReference type="InterPro" id="IPR013324">
    <property type="entry name" value="RNA_pol_sigma_r3/r4-like"/>
</dbReference>
<dbReference type="InterPro" id="IPR007624">
    <property type="entry name" value="RNA_pol_sigma70_r3"/>
</dbReference>
<evidence type="ECO:0000256" key="2">
    <source>
        <dbReference type="ARBA" id="ARBA00023015"/>
    </source>
</evidence>
<comment type="caution">
    <text evidence="8">The sequence shown here is derived from an EMBL/GenBank/DDBJ whole genome shotgun (WGS) entry which is preliminary data.</text>
</comment>
<keyword evidence="4" id="KW-0238">DNA-binding</keyword>
<protein>
    <submittedName>
        <fullName evidence="8">Sigma-70 family RNA polymerase sigma factor</fullName>
    </submittedName>
</protein>
<keyword evidence="5" id="KW-0804">Transcription</keyword>
<dbReference type="Pfam" id="PF04545">
    <property type="entry name" value="Sigma70_r4"/>
    <property type="match status" value="1"/>
</dbReference>
<feature type="compositionally biased region" description="Acidic residues" evidence="6">
    <location>
        <begin position="30"/>
        <end position="47"/>
    </location>
</feature>
<evidence type="ECO:0000256" key="5">
    <source>
        <dbReference type="ARBA" id="ARBA00023163"/>
    </source>
</evidence>
<dbReference type="InterPro" id="IPR014284">
    <property type="entry name" value="RNA_pol_sigma-70_dom"/>
</dbReference>
<evidence type="ECO:0000256" key="3">
    <source>
        <dbReference type="ARBA" id="ARBA00023082"/>
    </source>
</evidence>
<evidence type="ECO:0000259" key="7">
    <source>
        <dbReference type="PROSITE" id="PS00716"/>
    </source>
</evidence>
<keyword evidence="3" id="KW-0731">Sigma factor</keyword>
<reference evidence="9" key="1">
    <citation type="journal article" date="2023" name="Mar. Drugs">
        <title>Gemmata algarum, a Novel Planctomycete Isolated from an Algal Mat, Displays Antimicrobial Activity.</title>
        <authorList>
            <person name="Kumar G."/>
            <person name="Kallscheuer N."/>
            <person name="Kashif M."/>
            <person name="Ahamad S."/>
            <person name="Jagadeeshwari U."/>
            <person name="Pannikurungottu S."/>
            <person name="Haufschild T."/>
            <person name="Kabuu M."/>
            <person name="Sasikala C."/>
            <person name="Jogler C."/>
            <person name="Ramana C."/>
        </authorList>
    </citation>
    <scope>NUCLEOTIDE SEQUENCE [LARGE SCALE GENOMIC DNA]</scope>
    <source>
        <strain evidence="9">JC673</strain>
    </source>
</reference>
<evidence type="ECO:0000313" key="9">
    <source>
        <dbReference type="Proteomes" id="UP001272242"/>
    </source>
</evidence>
<feature type="domain" description="RNA polymerase sigma-70" evidence="7">
    <location>
        <begin position="476"/>
        <end position="502"/>
    </location>
</feature>
<dbReference type="PANTHER" id="PTHR30603">
    <property type="entry name" value="RNA POLYMERASE SIGMA FACTOR RPO"/>
    <property type="match status" value="1"/>
</dbReference>
<dbReference type="InterPro" id="IPR050239">
    <property type="entry name" value="Sigma-70_RNA_pol_init_factors"/>
</dbReference>
<dbReference type="Pfam" id="PF04539">
    <property type="entry name" value="Sigma70_r3"/>
    <property type="match status" value="1"/>
</dbReference>
<dbReference type="SUPFAM" id="SSF88659">
    <property type="entry name" value="Sigma3 and sigma4 domains of RNA polymerase sigma factors"/>
    <property type="match status" value="2"/>
</dbReference>
<evidence type="ECO:0000313" key="8">
    <source>
        <dbReference type="EMBL" id="MDY3561578.1"/>
    </source>
</evidence>
<name>A0ABU5F362_9BACT</name>
<evidence type="ECO:0000256" key="6">
    <source>
        <dbReference type="SAM" id="MobiDB-lite"/>
    </source>
</evidence>
<dbReference type="InterPro" id="IPR013325">
    <property type="entry name" value="RNA_pol_sigma_r2"/>
</dbReference>
<dbReference type="CDD" id="cd06171">
    <property type="entry name" value="Sigma70_r4"/>
    <property type="match status" value="1"/>
</dbReference>
<dbReference type="PRINTS" id="PR00046">
    <property type="entry name" value="SIGMA70FCT"/>
</dbReference>